<dbReference type="Gene3D" id="1.10.10.820">
    <property type="match status" value="1"/>
</dbReference>
<dbReference type="eggNOG" id="KOG0160">
    <property type="taxonomic scope" value="Eukaryota"/>
</dbReference>
<evidence type="ECO:0000256" key="11">
    <source>
        <dbReference type="SAM" id="MobiDB-lite"/>
    </source>
</evidence>
<feature type="compositionally biased region" description="Polar residues" evidence="11">
    <location>
        <begin position="1446"/>
        <end position="1460"/>
    </location>
</feature>
<dbReference type="GO" id="GO:0016459">
    <property type="term" value="C:myosin complex"/>
    <property type="evidence" value="ECO:0007669"/>
    <property type="project" value="UniProtKB-KW"/>
</dbReference>
<organism evidence="14">
    <name type="scientific">Oryza punctata</name>
    <name type="common">Red rice</name>
    <dbReference type="NCBI Taxonomy" id="4537"/>
    <lineage>
        <taxon>Eukaryota</taxon>
        <taxon>Viridiplantae</taxon>
        <taxon>Streptophyta</taxon>
        <taxon>Embryophyta</taxon>
        <taxon>Tracheophyta</taxon>
        <taxon>Spermatophyta</taxon>
        <taxon>Magnoliopsida</taxon>
        <taxon>Liliopsida</taxon>
        <taxon>Poales</taxon>
        <taxon>Poaceae</taxon>
        <taxon>BOP clade</taxon>
        <taxon>Oryzoideae</taxon>
        <taxon>Oryzeae</taxon>
        <taxon>Oryzinae</taxon>
        <taxon>Oryza</taxon>
    </lineage>
</organism>
<evidence type="ECO:0000256" key="7">
    <source>
        <dbReference type="ARBA" id="ARBA00023175"/>
    </source>
</evidence>
<dbReference type="FunFam" id="1.20.58.530:FF:000013">
    <property type="entry name" value="Unconventional myosin-XIX"/>
    <property type="match status" value="1"/>
</dbReference>
<evidence type="ECO:0000256" key="9">
    <source>
        <dbReference type="PROSITE-ProRule" id="PRU00782"/>
    </source>
</evidence>
<dbReference type="GO" id="GO:0007015">
    <property type="term" value="P:actin filament organization"/>
    <property type="evidence" value="ECO:0007669"/>
    <property type="project" value="TreeGrafter"/>
</dbReference>
<dbReference type="GO" id="GO:0030048">
    <property type="term" value="P:actin filament-based movement"/>
    <property type="evidence" value="ECO:0007669"/>
    <property type="project" value="UniProtKB-ARBA"/>
</dbReference>
<keyword evidence="1" id="KW-0677">Repeat</keyword>
<dbReference type="Gene3D" id="1.20.58.530">
    <property type="match status" value="1"/>
</dbReference>
<dbReference type="SMART" id="SM00015">
    <property type="entry name" value="IQ"/>
    <property type="match status" value="4"/>
</dbReference>
<dbReference type="InterPro" id="IPR036961">
    <property type="entry name" value="Kinesin_motor_dom_sf"/>
</dbReference>
<evidence type="ECO:0000256" key="1">
    <source>
        <dbReference type="ARBA" id="ARBA00022737"/>
    </source>
</evidence>
<dbReference type="Pfam" id="PF00063">
    <property type="entry name" value="Myosin_head"/>
    <property type="match status" value="2"/>
</dbReference>
<feature type="coiled-coil region" evidence="10">
    <location>
        <begin position="1353"/>
        <end position="1401"/>
    </location>
</feature>
<dbReference type="InterPro" id="IPR027417">
    <property type="entry name" value="P-loop_NTPase"/>
</dbReference>
<dbReference type="InterPro" id="IPR000048">
    <property type="entry name" value="IQ_motif_EF-hand-BS"/>
</dbReference>
<reference evidence="14" key="1">
    <citation type="submission" date="2015-04" db="UniProtKB">
        <authorList>
            <consortium name="EnsemblPlants"/>
        </authorList>
    </citation>
    <scope>IDENTIFICATION</scope>
</reference>
<dbReference type="Gene3D" id="1.20.5.190">
    <property type="match status" value="2"/>
</dbReference>
<keyword evidence="15" id="KW-1185">Reference proteome</keyword>
<dbReference type="HOGENOM" id="CLU_000192_7_2_1"/>
<feature type="compositionally biased region" description="Low complexity" evidence="11">
    <location>
        <begin position="1427"/>
        <end position="1439"/>
    </location>
</feature>
<evidence type="ECO:0000256" key="5">
    <source>
        <dbReference type="ARBA" id="ARBA00023054"/>
    </source>
</evidence>
<dbReference type="GO" id="GO:0005524">
    <property type="term" value="F:ATP binding"/>
    <property type="evidence" value="ECO:0007669"/>
    <property type="project" value="UniProtKB-UniRule"/>
</dbReference>
<dbReference type="GO" id="GO:0000146">
    <property type="term" value="F:microfilament motor activity"/>
    <property type="evidence" value="ECO:0007669"/>
    <property type="project" value="TreeGrafter"/>
</dbReference>
<feature type="domain" description="Myosin N-terminal SH3-like" evidence="13">
    <location>
        <begin position="534"/>
        <end position="583"/>
    </location>
</feature>
<evidence type="ECO:0000259" key="13">
    <source>
        <dbReference type="PROSITE" id="PS51844"/>
    </source>
</evidence>
<evidence type="ECO:0000256" key="6">
    <source>
        <dbReference type="ARBA" id="ARBA00023123"/>
    </source>
</evidence>
<feature type="domain" description="Myosin N-terminal SH3-like" evidence="13">
    <location>
        <begin position="156"/>
        <end position="205"/>
    </location>
</feature>
<evidence type="ECO:0000256" key="10">
    <source>
        <dbReference type="SAM" id="Coils"/>
    </source>
</evidence>
<comment type="similarity">
    <text evidence="9">Belongs to the TRAFAC class myosin-kinesin ATPase superfamily. Myosin family.</text>
</comment>
<evidence type="ECO:0008006" key="16">
    <source>
        <dbReference type="Google" id="ProtNLM"/>
    </source>
</evidence>
<dbReference type="GO" id="GO:0005516">
    <property type="term" value="F:calmodulin binding"/>
    <property type="evidence" value="ECO:0007669"/>
    <property type="project" value="UniProtKB-KW"/>
</dbReference>
<dbReference type="SUPFAM" id="SSF52540">
    <property type="entry name" value="P-loop containing nucleoside triphosphate hydrolases"/>
    <property type="match status" value="2"/>
</dbReference>
<dbReference type="PROSITE" id="PS51456">
    <property type="entry name" value="MYOSIN_MOTOR"/>
    <property type="match status" value="1"/>
</dbReference>
<keyword evidence="8 9" id="KW-0009">Actin-binding</keyword>
<keyword evidence="3 9" id="KW-0067">ATP-binding</keyword>
<dbReference type="GO" id="GO:0005737">
    <property type="term" value="C:cytoplasm"/>
    <property type="evidence" value="ECO:0007669"/>
    <property type="project" value="TreeGrafter"/>
</dbReference>
<evidence type="ECO:0000259" key="12">
    <source>
        <dbReference type="PROSITE" id="PS51456"/>
    </source>
</evidence>
<evidence type="ECO:0000256" key="3">
    <source>
        <dbReference type="ARBA" id="ARBA00022840"/>
    </source>
</evidence>
<feature type="binding site" evidence="9">
    <location>
        <begin position="300"/>
        <end position="307"/>
    </location>
    <ligand>
        <name>ATP</name>
        <dbReference type="ChEBI" id="CHEBI:30616"/>
    </ligand>
</feature>
<dbReference type="CDD" id="cd01383">
    <property type="entry name" value="MYSc_Myo8"/>
    <property type="match status" value="1"/>
</dbReference>
<feature type="domain" description="Myosin motor" evidence="12">
    <location>
        <begin position="209"/>
        <end position="1218"/>
    </location>
</feature>
<dbReference type="PROSITE" id="PS50096">
    <property type="entry name" value="IQ"/>
    <property type="match status" value="3"/>
</dbReference>
<dbReference type="EnsemblPlants" id="OPUNC07G17610.1">
    <property type="protein sequence ID" value="OPUNC07G17610.1"/>
    <property type="gene ID" value="OPUNC07G17610"/>
</dbReference>
<feature type="region of interest" description="Disordered" evidence="11">
    <location>
        <begin position="400"/>
        <end position="435"/>
    </location>
</feature>
<dbReference type="GO" id="GO:0051015">
    <property type="term" value="F:actin filament binding"/>
    <property type="evidence" value="ECO:0007669"/>
    <property type="project" value="TreeGrafter"/>
</dbReference>
<name>A0A0E0LM79_ORYPU</name>
<dbReference type="PANTHER" id="PTHR13140">
    <property type="entry name" value="MYOSIN"/>
    <property type="match status" value="1"/>
</dbReference>
<dbReference type="InterPro" id="IPR001609">
    <property type="entry name" value="Myosin_head_motor_dom-like"/>
</dbReference>
<dbReference type="InterPro" id="IPR057535">
    <property type="entry name" value="MYO1-3_N_SH3"/>
</dbReference>
<evidence type="ECO:0000313" key="14">
    <source>
        <dbReference type="EnsemblPlants" id="OPUNC07G17610.1"/>
    </source>
</evidence>
<evidence type="ECO:0000256" key="8">
    <source>
        <dbReference type="ARBA" id="ARBA00023203"/>
    </source>
</evidence>
<dbReference type="Gene3D" id="6.20.240.20">
    <property type="match status" value="1"/>
</dbReference>
<protein>
    <recommendedName>
        <fullName evidence="16">Myosin motor domain-containing protein</fullName>
    </recommendedName>
</protein>
<dbReference type="GO" id="GO:0016020">
    <property type="term" value="C:membrane"/>
    <property type="evidence" value="ECO:0007669"/>
    <property type="project" value="TreeGrafter"/>
</dbReference>
<dbReference type="Gene3D" id="3.40.850.10">
    <property type="entry name" value="Kinesin motor domain"/>
    <property type="match status" value="3"/>
</dbReference>
<feature type="region of interest" description="Disordered" evidence="11">
    <location>
        <begin position="20"/>
        <end position="57"/>
    </location>
</feature>
<dbReference type="Pfam" id="PF25369">
    <property type="entry name" value="SH3_VIII-1_N"/>
    <property type="match status" value="2"/>
</dbReference>
<dbReference type="Gramene" id="OPUNC07G17610.1">
    <property type="protein sequence ID" value="OPUNC07G17610.1"/>
    <property type="gene ID" value="OPUNC07G17610"/>
</dbReference>
<feature type="region of interest" description="Actin-binding" evidence="9">
    <location>
        <begin position="1098"/>
        <end position="1120"/>
    </location>
</feature>
<keyword evidence="7 9" id="KW-0505">Motor protein</keyword>
<feature type="region of interest" description="Disordered" evidence="11">
    <location>
        <begin position="1427"/>
        <end position="1460"/>
    </location>
</feature>
<evidence type="ECO:0000313" key="15">
    <source>
        <dbReference type="Proteomes" id="UP000026962"/>
    </source>
</evidence>
<dbReference type="PROSITE" id="PS51844">
    <property type="entry name" value="SH3_LIKE"/>
    <property type="match status" value="2"/>
</dbReference>
<dbReference type="Pfam" id="PF00612">
    <property type="entry name" value="IQ"/>
    <property type="match status" value="3"/>
</dbReference>
<reference evidence="14" key="2">
    <citation type="submission" date="2018-05" db="EMBL/GenBank/DDBJ databases">
        <title>OpunRS2 (Oryza punctata Reference Sequence Version 2).</title>
        <authorList>
            <person name="Zhang J."/>
            <person name="Kudrna D."/>
            <person name="Lee S."/>
            <person name="Talag J."/>
            <person name="Welchert J."/>
            <person name="Wing R.A."/>
        </authorList>
    </citation>
    <scope>NUCLEOTIDE SEQUENCE [LARGE SCALE GENOMIC DNA]</scope>
</reference>
<dbReference type="InterPro" id="IPR036022">
    <property type="entry name" value="MYSc_Myo8"/>
</dbReference>
<accession>A0A0E0LM79</accession>
<dbReference type="Proteomes" id="UP000026962">
    <property type="component" value="Chromosome 7"/>
</dbReference>
<proteinExistence type="inferred from homology"/>
<dbReference type="InterPro" id="IPR004009">
    <property type="entry name" value="SH3_Myosin"/>
</dbReference>
<keyword evidence="2 9" id="KW-0547">Nucleotide-binding</keyword>
<evidence type="ECO:0000256" key="4">
    <source>
        <dbReference type="ARBA" id="ARBA00022860"/>
    </source>
</evidence>
<keyword evidence="5 10" id="KW-0175">Coiled coil</keyword>
<dbReference type="STRING" id="4537.A0A0E0LM79"/>
<keyword evidence="4" id="KW-0112">Calmodulin-binding</keyword>
<sequence>MAPAPAAAKSSLEVLLETIKKRDEQPKDAPPALPARPTCRGRLPSARRPSLPSGVKLENGTAKGAVADMVIAEKKPGVEKKICVQEAKEENVVKTRIFGIKRKVSNGEVLEESPYADSILKERKEMMVSKELLSVSPRAKTNGKPVFTDTMDYVLQKKLRVWCSSSDATWKLGQIQSVSGDDVEILLVNGEVLTLSPDRLLPANPDILDGVDNLIHLSYLNEPSVLYNLQFRYSRDLIYTKAGPVLVAVNPLKEVSLYGKDFITQYRKKLNDDPHVYAIADLAFKEMLRDGVNQSIIISGESGAGKTETAKIAMQYLATLGDASGMESEVLQTNVILEALGNAKTSRNDNSSRFGKLTEIQFSEAGKLSGAKIQTSAVMAPAPAAAKSSLEVLLETIKKRDEQPKDAPPALPARPTCRGRLPSARRPSLPSGVKLENGTAKGAVADMVIAEKKPGVEKKICVQEAKEENVVKTRIFGIKRKVSNGEVLEESPYADSILKERKEMMVSKELLSVSPRAKTNGKPVFTDTMDYVLQKKLRVWCSSSDATWKLGQIQSVSGDDVEILLVNGEVLTLSPDRLLPANPDILDGVDNLIHLSYLNEPSVLYNLQFRYSRDLIYTKAGPVLVAVNPLKEVSLYGKDFITQYRKKLNDDPHVYAIADLAFKEMLRDGVNQSIIISGESGAGKTETAKIAMQYLATLGDASGMESEVLQTNVILEALGNAKTSRNDNSSRFGKLTEIQFSEAGKLSEKLFLKEANYYNYLKQSACLRIDGVDDAKRFSMLVDALDIIQISKEDQMKLFSMLAAVLWLGNISFSVIDNENHVEIVSNEGLATAAKLLGCSSPQLMNALTTRKIQAGKDNIIQKLTLTQAIDARDALAKSIYAHLFDWVVEQINHSLGTGREHTWRSISILDIYGFESFINNGFEQFCINYANERLQQHFNRHLFKLEQEEYLEDGIDWANVEFVDNADCLSLFEKKPLGLLSLLDEESTFPKATDFSFANKLKQHLRGNSAFRGEQEGAFKICHYAGEVTYDTTGFLEKNRDPLNSELIQLLSSCKSELPKYFASVMVADSQNKSTLSWHSAVDSQKQSVMTKFKAQLFKLMQQLENTTPHFIRCIQPNSKQRPMLFEHDLVSHQLKCCGVLEVVRISRAGYPTRMTHQQFAERYGCLFLHSITSQDPLSISVAVLQQFNIPPEMYQVGYTKLFLRTGQVAALENAKNRMLHGALRIQKNFRGLHTRQEYQGLKKGAMTLQSFIRGEKARVHFNHLVKRWKAAILIQKYARRRIAATMFVDQLKYVVLLQSVMRGCLARKRYKCLKEEDSKASHSKVIHARKNVSQARMYHEMNGDYPRQPVITELQGRVSKAEAALRDKEEENAMLKQQLDQYEKKWSEYEAKMKSMEEAWKKQLSSLQLSLVAAKKSLTSDDVATRAARTDAAPTNAHYDSEDTSTGTHTPEGTEFKYQTHNTEARIAAPNSDRRINAVNHLAKEFEDRRQVFEDDAGFLVAVKSGQVGSNMNPDDELRKLKDRFATWKKDYKSRLKETKVNLQKVGEEKSRKRWWGKKSSK</sequence>
<dbReference type="OMA" id="WKLGQIQ"/>
<dbReference type="PRINTS" id="PR00193">
    <property type="entry name" value="MYOSINHEAVY"/>
</dbReference>
<evidence type="ECO:0000256" key="2">
    <source>
        <dbReference type="ARBA" id="ARBA00022741"/>
    </source>
</evidence>
<dbReference type="SMART" id="SM00242">
    <property type="entry name" value="MYSc"/>
    <property type="match status" value="1"/>
</dbReference>
<dbReference type="PANTHER" id="PTHR13140:SF706">
    <property type="entry name" value="DILUTE CLASS UNCONVENTIONAL MYOSIN, ISOFORM C"/>
    <property type="match status" value="1"/>
</dbReference>
<keyword evidence="6 9" id="KW-0518">Myosin</keyword>
<dbReference type="Gene3D" id="1.20.120.720">
    <property type="entry name" value="Myosin VI head, motor domain, U50 subdomain"/>
    <property type="match status" value="1"/>
</dbReference>